<dbReference type="AlphaFoldDB" id="A0A5C6ZJ05"/>
<protein>
    <submittedName>
        <fullName evidence="1">Uncharacterized protein</fullName>
    </submittedName>
</protein>
<evidence type="ECO:0000313" key="1">
    <source>
        <dbReference type="EMBL" id="TXD89276.1"/>
    </source>
</evidence>
<accession>A0A5C6ZJ05</accession>
<dbReference type="RefSeq" id="WP_147086355.1">
    <property type="nucleotide sequence ID" value="NZ_VORM01000008.1"/>
</dbReference>
<proteinExistence type="predicted"/>
<keyword evidence="2" id="KW-1185">Reference proteome</keyword>
<sequence length="210" mass="23935">MILGSLGEHDDFLLQSDYNGVAFPMYSNPIKLSATLVNFGKESENAFLKAQERQSKELAINFNDSIQNKSQYVKLQISDRLELITSLNNSDNEDVFEFIKNNKDVHAITSLAIALNQEDLDKIAKTDELFLEASGIKTYSLNLYNDGKFQQKINFNDGVVFAYQTSKCCWKENDRHQVEIVDLVEGNDNCPNGSYTSAKRAKKKINYYKF</sequence>
<organism evidence="1 2">
    <name type="scientific">Subsaximicrobium wynnwilliamsii</name>
    <dbReference type="NCBI Taxonomy" id="291179"/>
    <lineage>
        <taxon>Bacteria</taxon>
        <taxon>Pseudomonadati</taxon>
        <taxon>Bacteroidota</taxon>
        <taxon>Flavobacteriia</taxon>
        <taxon>Flavobacteriales</taxon>
        <taxon>Flavobacteriaceae</taxon>
        <taxon>Subsaximicrobium</taxon>
    </lineage>
</organism>
<dbReference type="Proteomes" id="UP000321578">
    <property type="component" value="Unassembled WGS sequence"/>
</dbReference>
<dbReference type="OrthoDB" id="1186960at2"/>
<dbReference type="EMBL" id="VORO01000008">
    <property type="protein sequence ID" value="TXD89276.1"/>
    <property type="molecule type" value="Genomic_DNA"/>
</dbReference>
<comment type="caution">
    <text evidence="1">The sequence shown here is derived from an EMBL/GenBank/DDBJ whole genome shotgun (WGS) entry which is preliminary data.</text>
</comment>
<gene>
    <name evidence="1" type="ORF">ESY86_09550</name>
</gene>
<reference evidence="1 2" key="1">
    <citation type="submission" date="2019-08" db="EMBL/GenBank/DDBJ databases">
        <title>Genomes of Subsaximicrobium wynnwilliamsii strains.</title>
        <authorList>
            <person name="Bowman J.P."/>
        </authorList>
    </citation>
    <scope>NUCLEOTIDE SEQUENCE [LARGE SCALE GENOMIC DNA]</scope>
    <source>
        <strain evidence="1 2">2-80-2</strain>
    </source>
</reference>
<evidence type="ECO:0000313" key="2">
    <source>
        <dbReference type="Proteomes" id="UP000321578"/>
    </source>
</evidence>
<name>A0A5C6ZJ05_9FLAO</name>